<evidence type="ECO:0000313" key="15">
    <source>
        <dbReference type="Proteomes" id="UP000194933"/>
    </source>
</evidence>
<keyword evidence="9 12" id="KW-0234">DNA repair</keyword>
<dbReference type="CDD" id="cd00056">
    <property type="entry name" value="ENDO3c"/>
    <property type="match status" value="1"/>
</dbReference>
<feature type="binding site" evidence="12">
    <location>
        <position position="205"/>
    </location>
    <ligand>
        <name>[4Fe-4S] cluster</name>
        <dbReference type="ChEBI" id="CHEBI:49883"/>
    </ligand>
</feature>
<evidence type="ECO:0000256" key="1">
    <source>
        <dbReference type="ARBA" id="ARBA00008343"/>
    </source>
</evidence>
<feature type="domain" description="HhH-GPD" evidence="13">
    <location>
        <begin position="39"/>
        <end position="187"/>
    </location>
</feature>
<feature type="binding site" evidence="12">
    <location>
        <position position="196"/>
    </location>
    <ligand>
        <name>[4Fe-4S] cluster</name>
        <dbReference type="ChEBI" id="CHEBI:49883"/>
    </ligand>
</feature>
<dbReference type="GO" id="GO:0003677">
    <property type="term" value="F:DNA binding"/>
    <property type="evidence" value="ECO:0007669"/>
    <property type="project" value="UniProtKB-UniRule"/>
</dbReference>
<dbReference type="Pfam" id="PF10576">
    <property type="entry name" value="EndIII_4Fe-2S"/>
    <property type="match status" value="1"/>
</dbReference>
<dbReference type="GO" id="GO:0019104">
    <property type="term" value="F:DNA N-glycosylase activity"/>
    <property type="evidence" value="ECO:0007669"/>
    <property type="project" value="UniProtKB-UniRule"/>
</dbReference>
<dbReference type="InterPro" id="IPR005759">
    <property type="entry name" value="Nth"/>
</dbReference>
<protein>
    <recommendedName>
        <fullName evidence="12">Endonuclease III</fullName>
        <ecNumber evidence="12">4.2.99.18</ecNumber>
    </recommendedName>
    <alternativeName>
        <fullName evidence="12">DNA-(apurinic or apyrimidinic site) lyase</fullName>
    </alternativeName>
</protein>
<comment type="similarity">
    <text evidence="1 12">Belongs to the Nth/MutY family.</text>
</comment>
<evidence type="ECO:0000256" key="11">
    <source>
        <dbReference type="ARBA" id="ARBA00023295"/>
    </source>
</evidence>
<dbReference type="SUPFAM" id="SSF48150">
    <property type="entry name" value="DNA-glycosylase"/>
    <property type="match status" value="1"/>
</dbReference>
<organism evidence="14 15">
    <name type="scientific">Candidatus Enterococcus wittei</name>
    <dbReference type="NCBI Taxonomy" id="1987383"/>
    <lineage>
        <taxon>Bacteria</taxon>
        <taxon>Bacillati</taxon>
        <taxon>Bacillota</taxon>
        <taxon>Bacilli</taxon>
        <taxon>Lactobacillales</taxon>
        <taxon>Enterococcaceae</taxon>
        <taxon>Enterococcus</taxon>
    </lineage>
</organism>
<dbReference type="PANTHER" id="PTHR10359:SF18">
    <property type="entry name" value="ENDONUCLEASE III"/>
    <property type="match status" value="1"/>
</dbReference>
<comment type="catalytic activity">
    <reaction evidence="12">
        <text>2'-deoxyribonucleotide-(2'-deoxyribose 5'-phosphate)-2'-deoxyribonucleotide-DNA = a 3'-end 2'-deoxyribonucleotide-(2,3-dehydro-2,3-deoxyribose 5'-phosphate)-DNA + a 5'-end 5'-phospho-2'-deoxyribonucleoside-DNA + H(+)</text>
        <dbReference type="Rhea" id="RHEA:66592"/>
        <dbReference type="Rhea" id="RHEA-COMP:13180"/>
        <dbReference type="Rhea" id="RHEA-COMP:16897"/>
        <dbReference type="Rhea" id="RHEA-COMP:17067"/>
        <dbReference type="ChEBI" id="CHEBI:15378"/>
        <dbReference type="ChEBI" id="CHEBI:136412"/>
        <dbReference type="ChEBI" id="CHEBI:157695"/>
        <dbReference type="ChEBI" id="CHEBI:167181"/>
        <dbReference type="EC" id="4.2.99.18"/>
    </reaction>
</comment>
<evidence type="ECO:0000256" key="10">
    <source>
        <dbReference type="ARBA" id="ARBA00023239"/>
    </source>
</evidence>
<keyword evidence="14" id="KW-0540">Nuclease</keyword>
<evidence type="ECO:0000259" key="13">
    <source>
        <dbReference type="SMART" id="SM00478"/>
    </source>
</evidence>
<evidence type="ECO:0000256" key="12">
    <source>
        <dbReference type="HAMAP-Rule" id="MF_00942"/>
    </source>
</evidence>
<evidence type="ECO:0000256" key="4">
    <source>
        <dbReference type="ARBA" id="ARBA00022763"/>
    </source>
</evidence>
<keyword evidence="3 12" id="KW-0479">Metal-binding</keyword>
<dbReference type="Pfam" id="PF00633">
    <property type="entry name" value="HHH"/>
    <property type="match status" value="1"/>
</dbReference>
<keyword evidence="15" id="KW-1185">Reference proteome</keyword>
<dbReference type="GO" id="GO:0006285">
    <property type="term" value="P:base-excision repair, AP site formation"/>
    <property type="evidence" value="ECO:0007669"/>
    <property type="project" value="TreeGrafter"/>
</dbReference>
<dbReference type="HAMAP" id="MF_00942">
    <property type="entry name" value="Nth"/>
    <property type="match status" value="1"/>
</dbReference>
<evidence type="ECO:0000256" key="2">
    <source>
        <dbReference type="ARBA" id="ARBA00022485"/>
    </source>
</evidence>
<keyword evidence="7 12" id="KW-0411">Iron-sulfur</keyword>
<reference evidence="14 15" key="1">
    <citation type="submission" date="2017-05" db="EMBL/GenBank/DDBJ databases">
        <title>The Genome Sequence of Enterococcus sp. 10A9_DIV0425.</title>
        <authorList>
            <consortium name="The Broad Institute Genomics Platform"/>
            <consortium name="The Broad Institute Genomic Center for Infectious Diseases"/>
            <person name="Earl A."/>
            <person name="Manson A."/>
            <person name="Schwartman J."/>
            <person name="Gilmore M."/>
            <person name="Abouelleil A."/>
            <person name="Cao P."/>
            <person name="Chapman S."/>
            <person name="Cusick C."/>
            <person name="Shea T."/>
            <person name="Young S."/>
            <person name="Neafsey D."/>
            <person name="Nusbaum C."/>
            <person name="Birren B."/>
        </authorList>
    </citation>
    <scope>NUCLEOTIDE SEQUENCE [LARGE SCALE GENOMIC DNA]</scope>
    <source>
        <strain evidence="14 15">10A9_DIV0425</strain>
    </source>
</reference>
<evidence type="ECO:0000256" key="5">
    <source>
        <dbReference type="ARBA" id="ARBA00022801"/>
    </source>
</evidence>
<dbReference type="PIRSF" id="PIRSF001435">
    <property type="entry name" value="Nth"/>
    <property type="match status" value="1"/>
</dbReference>
<evidence type="ECO:0000313" key="14">
    <source>
        <dbReference type="EMBL" id="OTP11951.1"/>
    </source>
</evidence>
<dbReference type="GO" id="GO:0140078">
    <property type="term" value="F:class I DNA-(apurinic or apyrimidinic site) endonuclease activity"/>
    <property type="evidence" value="ECO:0007669"/>
    <property type="project" value="UniProtKB-EC"/>
</dbReference>
<dbReference type="NCBIfam" id="TIGR01083">
    <property type="entry name" value="nth"/>
    <property type="match status" value="1"/>
</dbReference>
<dbReference type="PROSITE" id="PS01155">
    <property type="entry name" value="ENDONUCLEASE_III_2"/>
    <property type="match status" value="1"/>
</dbReference>
<keyword evidence="5 12" id="KW-0378">Hydrolase</keyword>
<dbReference type="PANTHER" id="PTHR10359">
    <property type="entry name" value="A/G-SPECIFIC ADENINE GLYCOSYLASE/ENDONUCLEASE III"/>
    <property type="match status" value="1"/>
</dbReference>
<keyword evidence="14" id="KW-0255">Endonuclease</keyword>
<gene>
    <name evidence="12" type="primary">nth</name>
    <name evidence="14" type="ORF">A5844_000166</name>
</gene>
<dbReference type="EMBL" id="NGMO01000001">
    <property type="protein sequence ID" value="OTP11951.1"/>
    <property type="molecule type" value="Genomic_DNA"/>
</dbReference>
<dbReference type="AlphaFoldDB" id="A0A2C9XP59"/>
<accession>A0A2C9XP59</accession>
<dbReference type="FunFam" id="1.10.1670.10:FF:000001">
    <property type="entry name" value="Endonuclease III"/>
    <property type="match status" value="1"/>
</dbReference>
<dbReference type="PROSITE" id="PS00764">
    <property type="entry name" value="ENDONUCLEASE_III_1"/>
    <property type="match status" value="1"/>
</dbReference>
<dbReference type="InterPro" id="IPR004036">
    <property type="entry name" value="Endonuclease-III-like_CS2"/>
</dbReference>
<dbReference type="InterPro" id="IPR003651">
    <property type="entry name" value="Endonuclease3_FeS-loop_motif"/>
</dbReference>
<dbReference type="Pfam" id="PF00730">
    <property type="entry name" value="HhH-GPD"/>
    <property type="match status" value="1"/>
</dbReference>
<feature type="binding site" evidence="12">
    <location>
        <position position="199"/>
    </location>
    <ligand>
        <name>[4Fe-4S] cluster</name>
        <dbReference type="ChEBI" id="CHEBI:49883"/>
    </ligand>
</feature>
<keyword evidence="11 12" id="KW-0326">Glycosidase</keyword>
<dbReference type="InterPro" id="IPR003265">
    <property type="entry name" value="HhH-GPD_domain"/>
</dbReference>
<dbReference type="STRING" id="1987383.A5844_000166"/>
<proteinExistence type="inferred from homology"/>
<keyword evidence="2 12" id="KW-0004">4Fe-4S</keyword>
<dbReference type="InterPro" id="IPR004035">
    <property type="entry name" value="Endouclease-III_FeS-bd_BS"/>
</dbReference>
<comment type="cofactor">
    <cofactor evidence="12">
        <name>[4Fe-4S] cluster</name>
        <dbReference type="ChEBI" id="CHEBI:49883"/>
    </cofactor>
    <text evidence="12">Binds 1 [4Fe-4S] cluster.</text>
</comment>
<dbReference type="InterPro" id="IPR023170">
    <property type="entry name" value="HhH_base_excis_C"/>
</dbReference>
<dbReference type="SMART" id="SM00525">
    <property type="entry name" value="FES"/>
    <property type="match status" value="1"/>
</dbReference>
<name>A0A2C9XP59_9ENTE</name>
<dbReference type="InterPro" id="IPR000445">
    <property type="entry name" value="HhH_motif"/>
</dbReference>
<comment type="function">
    <text evidence="12">DNA repair enzyme that has both DNA N-glycosylase activity and AP-lyase activity. The DNA N-glycosylase activity releases various damaged pyrimidines from DNA by cleaving the N-glycosidic bond, leaving an AP (apurinic/apyrimidinic) site. The AP-lyase activity cleaves the phosphodiester bond 3' to the AP site by a beta-elimination, leaving a 3'-terminal unsaturated sugar and a product with a terminal 5'-phosphate.</text>
</comment>
<dbReference type="EC" id="4.2.99.18" evidence="12"/>
<dbReference type="Gene3D" id="1.10.340.30">
    <property type="entry name" value="Hypothetical protein, domain 2"/>
    <property type="match status" value="1"/>
</dbReference>
<dbReference type="GO" id="GO:0046872">
    <property type="term" value="F:metal ion binding"/>
    <property type="evidence" value="ECO:0007669"/>
    <property type="project" value="UniProtKB-KW"/>
</dbReference>
<dbReference type="Gene3D" id="1.10.1670.10">
    <property type="entry name" value="Helix-hairpin-Helix base-excision DNA repair enzymes (C-terminal)"/>
    <property type="match status" value="1"/>
</dbReference>
<keyword evidence="10 12" id="KW-0456">Lyase</keyword>
<dbReference type="SMART" id="SM00478">
    <property type="entry name" value="ENDO3c"/>
    <property type="match status" value="1"/>
</dbReference>
<comment type="caution">
    <text evidence="14">The sequence shown here is derived from an EMBL/GenBank/DDBJ whole genome shotgun (WGS) entry which is preliminary data.</text>
</comment>
<keyword evidence="4 12" id="KW-0227">DNA damage</keyword>
<evidence type="ECO:0000256" key="6">
    <source>
        <dbReference type="ARBA" id="ARBA00023004"/>
    </source>
</evidence>
<dbReference type="GO" id="GO:0051539">
    <property type="term" value="F:4 iron, 4 sulfur cluster binding"/>
    <property type="evidence" value="ECO:0007669"/>
    <property type="project" value="UniProtKB-UniRule"/>
</dbReference>
<dbReference type="Proteomes" id="UP000194933">
    <property type="component" value="Unassembled WGS sequence"/>
</dbReference>
<dbReference type="InterPro" id="IPR011257">
    <property type="entry name" value="DNA_glycosylase"/>
</dbReference>
<dbReference type="FunFam" id="1.10.340.30:FF:000001">
    <property type="entry name" value="Endonuclease III"/>
    <property type="match status" value="1"/>
</dbReference>
<dbReference type="RefSeq" id="WP_086283179.1">
    <property type="nucleotide sequence ID" value="NZ_NGMO01000001.1"/>
</dbReference>
<sequence length="222" mass="24970">MLSKQRTMEAIEKMYEMFPEAHGELQHKNPYELLIAVILSAQATDVSVNKATPALFAAFPTPQDLANASVEEIISKIKTIGLYRNKTKNIKACAQQLLDRFDGQVPRTREELVSLPGVGRKTANVVLGDAFGIPAIAVDTHVERVSKRLRICKLDASVLEVEQTLMKKVPEELWVKTHHTLIFFGRYHCTARSPRCEVCPLLTMCQEGKNRMKNPTTKVLKK</sequence>
<evidence type="ECO:0000256" key="3">
    <source>
        <dbReference type="ARBA" id="ARBA00022723"/>
    </source>
</evidence>
<keyword evidence="6 12" id="KW-0408">Iron</keyword>
<feature type="binding site" evidence="12">
    <location>
        <position position="189"/>
    </location>
    <ligand>
        <name>[4Fe-4S] cluster</name>
        <dbReference type="ChEBI" id="CHEBI:49883"/>
    </ligand>
</feature>
<evidence type="ECO:0000256" key="7">
    <source>
        <dbReference type="ARBA" id="ARBA00023014"/>
    </source>
</evidence>
<evidence type="ECO:0000256" key="9">
    <source>
        <dbReference type="ARBA" id="ARBA00023204"/>
    </source>
</evidence>
<evidence type="ECO:0000256" key="8">
    <source>
        <dbReference type="ARBA" id="ARBA00023125"/>
    </source>
</evidence>
<keyword evidence="8 12" id="KW-0238">DNA-binding</keyword>